<evidence type="ECO:0000259" key="1">
    <source>
        <dbReference type="Pfam" id="PF14417"/>
    </source>
</evidence>
<feature type="domain" description="MEDS" evidence="1">
    <location>
        <begin position="17"/>
        <end position="168"/>
    </location>
</feature>
<reference evidence="2 3" key="1">
    <citation type="submission" date="2018-10" db="EMBL/GenBank/DDBJ databases">
        <title>Sequencing the genomes of 1000 actinobacteria strains.</title>
        <authorList>
            <person name="Klenk H.-P."/>
        </authorList>
    </citation>
    <scope>NUCLEOTIDE SEQUENCE [LARGE SCALE GENOMIC DNA]</scope>
    <source>
        <strain evidence="2 3">DSM 43911</strain>
    </source>
</reference>
<evidence type="ECO:0000313" key="3">
    <source>
        <dbReference type="Proteomes" id="UP000272729"/>
    </source>
</evidence>
<dbReference type="Pfam" id="PF14417">
    <property type="entry name" value="MEDS"/>
    <property type="match status" value="1"/>
</dbReference>
<protein>
    <submittedName>
        <fullName evidence="2">DcmR-like sensory protein</fullName>
    </submittedName>
</protein>
<comment type="caution">
    <text evidence="2">The sequence shown here is derived from an EMBL/GenBank/DDBJ whole genome shotgun (WGS) entry which is preliminary data.</text>
</comment>
<dbReference type="Proteomes" id="UP000272729">
    <property type="component" value="Unassembled WGS sequence"/>
</dbReference>
<dbReference type="InterPro" id="IPR025847">
    <property type="entry name" value="MEDS_domain"/>
</dbReference>
<keyword evidence="3" id="KW-1185">Reference proteome</keyword>
<proteinExistence type="predicted"/>
<evidence type="ECO:0000313" key="2">
    <source>
        <dbReference type="EMBL" id="RKT67053.1"/>
    </source>
</evidence>
<accession>A0A495X384</accession>
<organism evidence="2 3">
    <name type="scientific">Saccharothrix variisporea</name>
    <dbReference type="NCBI Taxonomy" id="543527"/>
    <lineage>
        <taxon>Bacteria</taxon>
        <taxon>Bacillati</taxon>
        <taxon>Actinomycetota</taxon>
        <taxon>Actinomycetes</taxon>
        <taxon>Pseudonocardiales</taxon>
        <taxon>Pseudonocardiaceae</taxon>
        <taxon>Saccharothrix</taxon>
    </lineage>
</organism>
<dbReference type="EMBL" id="RBXR01000001">
    <property type="protein sequence ID" value="RKT67053.1"/>
    <property type="molecule type" value="Genomic_DNA"/>
</dbReference>
<sequence length="270" mass="28915">MRRSGSVRDARDLGRHDHLCWSYDETPDFLARVREYLAEGLQLGQRVRFAALGASPDALAGLPGIDAALASGAAEVTPLSDTYSGDPEDQVRAYADATEKALADGYTGLRVAAEATPLVSTPPRLTAFLRYEHLVDRYMARRPFSAMCGYNATVLDEHTVTQLAGVHPCTNLPVPFRLHAAPGGEVVELGGEVDASGHDLLASLLERIDVDGDLVVHAPDLAFIDHRGLLLLADAAGRHAGSLVLRTRAAGAARLVELLDIPDVRVEEIP</sequence>
<gene>
    <name evidence="2" type="ORF">DFJ66_0221</name>
</gene>
<name>A0A495X384_9PSEU</name>
<dbReference type="AlphaFoldDB" id="A0A495X384"/>
<dbReference type="OrthoDB" id="5179750at2"/>
<dbReference type="RefSeq" id="WP_121217071.1">
    <property type="nucleotide sequence ID" value="NZ_JBIUBA010000032.1"/>
</dbReference>